<name>A0ABR6Z9J7_9BURK</name>
<feature type="transmembrane region" description="Helical" evidence="1">
    <location>
        <begin position="51"/>
        <end position="72"/>
    </location>
</feature>
<organism evidence="2 3">
    <name type="scientific">Undibacterium umbellatum</name>
    <dbReference type="NCBI Taxonomy" id="2762300"/>
    <lineage>
        <taxon>Bacteria</taxon>
        <taxon>Pseudomonadati</taxon>
        <taxon>Pseudomonadota</taxon>
        <taxon>Betaproteobacteria</taxon>
        <taxon>Burkholderiales</taxon>
        <taxon>Oxalobacteraceae</taxon>
        <taxon>Undibacterium</taxon>
    </lineage>
</organism>
<feature type="transmembrane region" description="Helical" evidence="1">
    <location>
        <begin position="99"/>
        <end position="126"/>
    </location>
</feature>
<accession>A0ABR6Z9J7</accession>
<keyword evidence="1" id="KW-0812">Transmembrane</keyword>
<keyword evidence="1" id="KW-1133">Transmembrane helix</keyword>
<sequence length="218" mass="23433">MIAPITSAHKLIVCHECDLICMDLPLATGEAASCPRCGATLYRNGSASVDLALALALTSVILLLLLNSFPLLSLKVQQVTRDTTLLRAALTMWDDGMHLLSLLVIATTMLAPAMQISVAIYLLCVIRFGDASRALGAPLRALQTLRPWNMVEIFMLGLLVSLVKLQHMADIVIGPALWSCASLIFFSAALTSVLTPRNVWLWARAADNKTAPTGVTHG</sequence>
<keyword evidence="3" id="KW-1185">Reference proteome</keyword>
<protein>
    <submittedName>
        <fullName evidence="2">Paraquat-inducible protein A</fullName>
    </submittedName>
</protein>
<dbReference type="RefSeq" id="WP_186953559.1">
    <property type="nucleotide sequence ID" value="NZ_JACOFX010000004.1"/>
</dbReference>
<proteinExistence type="predicted"/>
<dbReference type="EMBL" id="JACOFX010000004">
    <property type="protein sequence ID" value="MBC3908005.1"/>
    <property type="molecule type" value="Genomic_DNA"/>
</dbReference>
<evidence type="ECO:0000256" key="1">
    <source>
        <dbReference type="SAM" id="Phobius"/>
    </source>
</evidence>
<evidence type="ECO:0000313" key="3">
    <source>
        <dbReference type="Proteomes" id="UP000646911"/>
    </source>
</evidence>
<evidence type="ECO:0000313" key="2">
    <source>
        <dbReference type="EMBL" id="MBC3908005.1"/>
    </source>
</evidence>
<dbReference type="InterPro" id="IPR007498">
    <property type="entry name" value="PqiA-like"/>
</dbReference>
<feature type="transmembrane region" description="Helical" evidence="1">
    <location>
        <begin position="147"/>
        <end position="165"/>
    </location>
</feature>
<gene>
    <name evidence="2" type="ORF">H8L47_10535</name>
</gene>
<reference evidence="2 3" key="1">
    <citation type="submission" date="2020-08" db="EMBL/GenBank/DDBJ databases">
        <title>Novel species isolated from subtropical streams in China.</title>
        <authorList>
            <person name="Lu H."/>
        </authorList>
    </citation>
    <scope>NUCLEOTIDE SEQUENCE [LARGE SCALE GENOMIC DNA]</scope>
    <source>
        <strain evidence="2 3">NL8W</strain>
    </source>
</reference>
<comment type="caution">
    <text evidence="2">The sequence shown here is derived from an EMBL/GenBank/DDBJ whole genome shotgun (WGS) entry which is preliminary data.</text>
</comment>
<dbReference type="Pfam" id="PF04403">
    <property type="entry name" value="PqiA"/>
    <property type="match status" value="1"/>
</dbReference>
<dbReference type="Proteomes" id="UP000646911">
    <property type="component" value="Unassembled WGS sequence"/>
</dbReference>
<keyword evidence="1" id="KW-0472">Membrane</keyword>
<feature type="transmembrane region" description="Helical" evidence="1">
    <location>
        <begin position="171"/>
        <end position="194"/>
    </location>
</feature>